<evidence type="ECO:0000313" key="4">
    <source>
        <dbReference type="Proteomes" id="UP001266305"/>
    </source>
</evidence>
<feature type="compositionally biased region" description="Polar residues" evidence="1">
    <location>
        <begin position="172"/>
        <end position="198"/>
    </location>
</feature>
<name>A0ABQ9TKQ9_SAGOE</name>
<evidence type="ECO:0000313" key="3">
    <source>
        <dbReference type="EMBL" id="KAK2085316.1"/>
    </source>
</evidence>
<protein>
    <submittedName>
        <fullName evidence="3">Uncharacterized protein</fullName>
    </submittedName>
</protein>
<accession>A0ABQ9TKQ9</accession>
<feature type="region of interest" description="Disordered" evidence="1">
    <location>
        <begin position="167"/>
        <end position="198"/>
    </location>
</feature>
<keyword evidence="2" id="KW-0732">Signal</keyword>
<gene>
    <name evidence="3" type="ORF">P7K49_036616</name>
</gene>
<evidence type="ECO:0000256" key="2">
    <source>
        <dbReference type="SAM" id="SignalP"/>
    </source>
</evidence>
<feature type="chain" id="PRO_5046694481" evidence="2">
    <location>
        <begin position="34"/>
        <end position="198"/>
    </location>
</feature>
<comment type="caution">
    <text evidence="3">The sequence shown here is derived from an EMBL/GenBank/DDBJ whole genome shotgun (WGS) entry which is preliminary data.</text>
</comment>
<evidence type="ECO:0000256" key="1">
    <source>
        <dbReference type="SAM" id="MobiDB-lite"/>
    </source>
</evidence>
<dbReference type="EMBL" id="JASSZA010000021">
    <property type="protein sequence ID" value="KAK2085316.1"/>
    <property type="molecule type" value="Genomic_DNA"/>
</dbReference>
<organism evidence="3 4">
    <name type="scientific">Saguinus oedipus</name>
    <name type="common">Cotton-top tamarin</name>
    <name type="synonym">Oedipomidas oedipus</name>
    <dbReference type="NCBI Taxonomy" id="9490"/>
    <lineage>
        <taxon>Eukaryota</taxon>
        <taxon>Metazoa</taxon>
        <taxon>Chordata</taxon>
        <taxon>Craniata</taxon>
        <taxon>Vertebrata</taxon>
        <taxon>Euteleostomi</taxon>
        <taxon>Mammalia</taxon>
        <taxon>Eutheria</taxon>
        <taxon>Euarchontoglires</taxon>
        <taxon>Primates</taxon>
        <taxon>Haplorrhini</taxon>
        <taxon>Platyrrhini</taxon>
        <taxon>Cebidae</taxon>
        <taxon>Callitrichinae</taxon>
        <taxon>Saguinus</taxon>
    </lineage>
</organism>
<feature type="signal peptide" evidence="2">
    <location>
        <begin position="1"/>
        <end position="33"/>
    </location>
</feature>
<sequence length="198" mass="21521">MGPHLHPYRVWLLPDGLLFLLLLLMLLADPALPAGRHPSVVLGEARVWWWVGLDGLRAGLPSWSASVPVTGWGSVFDVCLVTELACPWPARIPEGRGIRGMSYTGRLVQCDLRALSAESTLNEDAANHRRVEFAGWCQKGPIRSSWPGNAPGGYLAQVHHGIWADLVPPSPSLQDGNNNDPQRGSLCLASTENPQTQP</sequence>
<proteinExistence type="predicted"/>
<keyword evidence="4" id="KW-1185">Reference proteome</keyword>
<reference evidence="3 4" key="1">
    <citation type="submission" date="2023-05" db="EMBL/GenBank/DDBJ databases">
        <title>B98-5 Cell Line De Novo Hybrid Assembly: An Optical Mapping Approach.</title>
        <authorList>
            <person name="Kananen K."/>
            <person name="Auerbach J.A."/>
            <person name="Kautto E."/>
            <person name="Blachly J.S."/>
        </authorList>
    </citation>
    <scope>NUCLEOTIDE SEQUENCE [LARGE SCALE GENOMIC DNA]</scope>
    <source>
        <strain evidence="3">B95-8</strain>
        <tissue evidence="3">Cell line</tissue>
    </source>
</reference>
<dbReference type="Proteomes" id="UP001266305">
    <property type="component" value="Unassembled WGS sequence"/>
</dbReference>